<evidence type="ECO:0000313" key="2">
    <source>
        <dbReference type="Proteomes" id="UP000281553"/>
    </source>
</evidence>
<dbReference type="Proteomes" id="UP000281553">
    <property type="component" value="Unassembled WGS sequence"/>
</dbReference>
<sequence>MPAFGENKAFYLVFTLDEKWDYGYIPSQSQSVRRQVLLRSSASGGNHLPWFLCNHAPTEDKNELLEVLLLAYMQRMALDMAEREPESYNFHSNLPKELEKCELDYHEMGCLEDKVNCDNAWINVTAIHIQVPGSYRFWELLPQLFAVKDVEAKWEILSSLPPVRESHLQAIAVFNEKLIRA</sequence>
<gene>
    <name evidence="1" type="ORF">DILT_LOCUS2360</name>
</gene>
<dbReference type="AlphaFoldDB" id="A0A3P6SVI3"/>
<organism evidence="1 2">
    <name type="scientific">Dibothriocephalus latus</name>
    <name type="common">Fish tapeworm</name>
    <name type="synonym">Diphyllobothrium latum</name>
    <dbReference type="NCBI Taxonomy" id="60516"/>
    <lineage>
        <taxon>Eukaryota</taxon>
        <taxon>Metazoa</taxon>
        <taxon>Spiralia</taxon>
        <taxon>Lophotrochozoa</taxon>
        <taxon>Platyhelminthes</taxon>
        <taxon>Cestoda</taxon>
        <taxon>Eucestoda</taxon>
        <taxon>Diphyllobothriidea</taxon>
        <taxon>Diphyllobothriidae</taxon>
        <taxon>Dibothriocephalus</taxon>
    </lineage>
</organism>
<reference evidence="1 2" key="1">
    <citation type="submission" date="2018-11" db="EMBL/GenBank/DDBJ databases">
        <authorList>
            <consortium name="Pathogen Informatics"/>
        </authorList>
    </citation>
    <scope>NUCLEOTIDE SEQUENCE [LARGE SCALE GENOMIC DNA]</scope>
</reference>
<accession>A0A3P6SVI3</accession>
<evidence type="ECO:0000313" key="1">
    <source>
        <dbReference type="EMBL" id="VDK71820.1"/>
    </source>
</evidence>
<dbReference type="OrthoDB" id="9983120at2759"/>
<protein>
    <submittedName>
        <fullName evidence="1">Uncharacterized protein</fullName>
    </submittedName>
</protein>
<proteinExistence type="predicted"/>
<keyword evidence="2" id="KW-1185">Reference proteome</keyword>
<dbReference type="EMBL" id="UYRU01041996">
    <property type="protein sequence ID" value="VDK71820.1"/>
    <property type="molecule type" value="Genomic_DNA"/>
</dbReference>
<name>A0A3P6SVI3_DIBLA</name>